<dbReference type="InterPro" id="IPR041715">
    <property type="entry name" value="HisRS-like_core"/>
</dbReference>
<sequence length="123" mass="13988">VLKAAGFEQQLHLDLGHVDIFRNLSRIAGLTNSQEVTFTDLYQRKAIPELAEYVKQVNFGQDFYHLGRYSSDLSTLRQKLSPQVLADKRLQQALDALEQAQSHIKQYWPAINVGVDAAELRGY</sequence>
<name>A0AAJ2LNG9_9HYPH</name>
<evidence type="ECO:0000313" key="2">
    <source>
        <dbReference type="EMBL" id="MDR9778650.1"/>
    </source>
</evidence>
<proteinExistence type="predicted"/>
<dbReference type="EMBL" id="JAVLSF010001047">
    <property type="protein sequence ID" value="MDR9778650.1"/>
    <property type="molecule type" value="Genomic_DNA"/>
</dbReference>
<feature type="non-terminal residue" evidence="2">
    <location>
        <position position="1"/>
    </location>
</feature>
<dbReference type="InterPro" id="IPR045864">
    <property type="entry name" value="aa-tRNA-synth_II/BPL/LPL"/>
</dbReference>
<dbReference type="Pfam" id="PF13393">
    <property type="entry name" value="tRNA-synt_His"/>
    <property type="match status" value="1"/>
</dbReference>
<dbReference type="Gene3D" id="3.30.930.10">
    <property type="entry name" value="Bira Bifunctional Protein, Domain 2"/>
    <property type="match status" value="1"/>
</dbReference>
<dbReference type="GO" id="GO:0016757">
    <property type="term" value="F:glycosyltransferase activity"/>
    <property type="evidence" value="ECO:0007669"/>
    <property type="project" value="UniProtKB-KW"/>
</dbReference>
<dbReference type="AlphaFoldDB" id="A0AAJ2LNG9"/>
<comment type="caution">
    <text evidence="2">The sequence shown here is derived from an EMBL/GenBank/DDBJ whole genome shotgun (WGS) entry which is preliminary data.</text>
</comment>
<feature type="domain" description="Class II Histidinyl-tRNA synthetase (HisRS)-like catalytic core" evidence="1">
    <location>
        <begin position="2"/>
        <end position="123"/>
    </location>
</feature>
<accession>A0AAJ2LNG9</accession>
<evidence type="ECO:0000259" key="1">
    <source>
        <dbReference type="Pfam" id="PF13393"/>
    </source>
</evidence>
<reference evidence="2" key="1">
    <citation type="submission" date="2023-04" db="EMBL/GenBank/DDBJ databases">
        <title>Genomic characterization of faba bean (Vicia faba) microsymbionts in Mexican soils.</title>
        <authorList>
            <person name="Rivera Orduna F.N."/>
            <person name="Guevara-Luna J."/>
            <person name="Yan J."/>
            <person name="Arroyo-Herrera I."/>
            <person name="Li Y."/>
            <person name="Vasquez-Murrieta M.S."/>
            <person name="Wang E.T."/>
        </authorList>
    </citation>
    <scope>NUCLEOTIDE SEQUENCE</scope>
    <source>
        <strain evidence="2">CH26</strain>
    </source>
</reference>
<keyword evidence="2" id="KW-0328">Glycosyltransferase</keyword>
<feature type="non-terminal residue" evidence="2">
    <location>
        <position position="123"/>
    </location>
</feature>
<keyword evidence="2" id="KW-0808">Transferase</keyword>
<protein>
    <submittedName>
        <fullName evidence="2">ATP phosphoribosyltransferase regulatory subunit</fullName>
    </submittedName>
</protein>
<evidence type="ECO:0000313" key="3">
    <source>
        <dbReference type="Proteomes" id="UP001268610"/>
    </source>
</evidence>
<organism evidence="2 3">
    <name type="scientific">Rhizobium hidalgonense</name>
    <dbReference type="NCBI Taxonomy" id="1538159"/>
    <lineage>
        <taxon>Bacteria</taxon>
        <taxon>Pseudomonadati</taxon>
        <taxon>Pseudomonadota</taxon>
        <taxon>Alphaproteobacteria</taxon>
        <taxon>Hyphomicrobiales</taxon>
        <taxon>Rhizobiaceae</taxon>
        <taxon>Rhizobium/Agrobacterium group</taxon>
        <taxon>Rhizobium</taxon>
    </lineage>
</organism>
<dbReference type="Proteomes" id="UP001268610">
    <property type="component" value="Unassembled WGS sequence"/>
</dbReference>
<dbReference type="RefSeq" id="WP_310866665.1">
    <property type="nucleotide sequence ID" value="NZ_JAVLSF010001047.1"/>
</dbReference>
<gene>
    <name evidence="2" type="ORF">RJJ65_39590</name>
</gene>